<proteinExistence type="predicted"/>
<comment type="caution">
    <text evidence="1">The sequence shown here is derived from an EMBL/GenBank/DDBJ whole genome shotgun (WGS) entry which is preliminary data.</text>
</comment>
<gene>
    <name evidence="1" type="ORF">Arub01_54060</name>
</gene>
<evidence type="ECO:0000313" key="1">
    <source>
        <dbReference type="EMBL" id="GLW67163.1"/>
    </source>
</evidence>
<organism evidence="1 2">
    <name type="scientific">Actinomadura rubrobrunea</name>
    <dbReference type="NCBI Taxonomy" id="115335"/>
    <lineage>
        <taxon>Bacteria</taxon>
        <taxon>Bacillati</taxon>
        <taxon>Actinomycetota</taxon>
        <taxon>Actinomycetes</taxon>
        <taxon>Streptosporangiales</taxon>
        <taxon>Thermomonosporaceae</taxon>
        <taxon>Actinomadura</taxon>
    </lineage>
</organism>
<evidence type="ECO:0000313" key="2">
    <source>
        <dbReference type="Proteomes" id="UP001165124"/>
    </source>
</evidence>
<keyword evidence="2" id="KW-1185">Reference proteome</keyword>
<accession>A0A9W6Q2C2</accession>
<dbReference type="EMBL" id="BSRZ01000020">
    <property type="protein sequence ID" value="GLW67163.1"/>
    <property type="molecule type" value="Genomic_DNA"/>
</dbReference>
<sequence length="55" mass="6119">MLVVTTNPFIEPAKDFAAMSGLLLIDRTGLIDWASRGKHLYDVLGIDPQAHRPAW</sequence>
<reference evidence="1" key="1">
    <citation type="submission" date="2023-02" db="EMBL/GenBank/DDBJ databases">
        <title>Actinomadura rubrobrunea NBRC 14622.</title>
        <authorList>
            <person name="Ichikawa N."/>
            <person name="Sato H."/>
            <person name="Tonouchi N."/>
        </authorList>
    </citation>
    <scope>NUCLEOTIDE SEQUENCE</scope>
    <source>
        <strain evidence="1">NBRC 14622</strain>
    </source>
</reference>
<dbReference type="AlphaFoldDB" id="A0A9W6Q2C2"/>
<name>A0A9W6Q2C2_9ACTN</name>
<dbReference type="Proteomes" id="UP001165124">
    <property type="component" value="Unassembled WGS sequence"/>
</dbReference>
<protein>
    <submittedName>
        <fullName evidence="1">Uncharacterized protein</fullName>
    </submittedName>
</protein>